<dbReference type="Proteomes" id="UP000230859">
    <property type="component" value="Unassembled WGS sequence"/>
</dbReference>
<dbReference type="EMBL" id="PCVY01000003">
    <property type="protein sequence ID" value="PIQ87519.1"/>
    <property type="molecule type" value="Genomic_DNA"/>
</dbReference>
<reference evidence="1 2" key="1">
    <citation type="submission" date="2017-09" db="EMBL/GenBank/DDBJ databases">
        <title>Depth-based differentiation of microbial function through sediment-hosted aquifers and enrichment of novel symbionts in the deep terrestrial subsurface.</title>
        <authorList>
            <person name="Probst A.J."/>
            <person name="Ladd B."/>
            <person name="Jarett J.K."/>
            <person name="Geller-Mcgrath D.E."/>
            <person name="Sieber C.M."/>
            <person name="Emerson J.B."/>
            <person name="Anantharaman K."/>
            <person name="Thomas B.C."/>
            <person name="Malmstrom R."/>
            <person name="Stieglmeier M."/>
            <person name="Klingl A."/>
            <person name="Woyke T."/>
            <person name="Ryan C.M."/>
            <person name="Banfield J.F."/>
        </authorList>
    </citation>
    <scope>NUCLEOTIDE SEQUENCE [LARGE SCALE GENOMIC DNA]</scope>
    <source>
        <strain evidence="1">CG11_big_fil_rev_8_21_14_0_20_45_26</strain>
    </source>
</reference>
<evidence type="ECO:0000313" key="1">
    <source>
        <dbReference type="EMBL" id="PIQ87519.1"/>
    </source>
</evidence>
<protein>
    <submittedName>
        <fullName evidence="1">Uncharacterized protein</fullName>
    </submittedName>
</protein>
<comment type="caution">
    <text evidence="1">The sequence shown here is derived from an EMBL/GenBank/DDBJ whole genome shotgun (WGS) entry which is preliminary data.</text>
</comment>
<proteinExistence type="predicted"/>
<name>A0A2H0LSX2_9BACT</name>
<dbReference type="AlphaFoldDB" id="A0A2H0LSX2"/>
<gene>
    <name evidence="1" type="ORF">COV74_00160</name>
</gene>
<organism evidence="1 2">
    <name type="scientific">Candidatus Abzuiibacterium crystallinum</name>
    <dbReference type="NCBI Taxonomy" id="1974748"/>
    <lineage>
        <taxon>Bacteria</taxon>
        <taxon>Pseudomonadati</taxon>
        <taxon>Candidatus Omnitrophota</taxon>
        <taxon>Candidatus Abzuiibacterium</taxon>
    </lineage>
</organism>
<sequence length="125" mass="14027">MTDFSGALELPGLKESDFAKLDSILTNHRCGLSPDEIILEKTDIGYQIRICGVWKNYHEELENLVRAVVRRFPRAVSGRIEACGEDRSDNWALEASEGKVKLITYQLALASEVVIFDSKEGGRKK</sequence>
<evidence type="ECO:0000313" key="2">
    <source>
        <dbReference type="Proteomes" id="UP000230859"/>
    </source>
</evidence>
<accession>A0A2H0LSX2</accession>